<dbReference type="Proteomes" id="UP000281406">
    <property type="component" value="Unassembled WGS sequence"/>
</dbReference>
<comment type="caution">
    <text evidence="2">The sequence shown here is derived from an EMBL/GenBank/DDBJ whole genome shotgun (WGS) entry which is preliminary data.</text>
</comment>
<dbReference type="AlphaFoldDB" id="A0A3N0Z6I4"/>
<gene>
    <name evidence="2" type="ORF">DPX16_2210</name>
</gene>
<sequence>MNAAADTSATHRRSRASENQTTALQCDSIHPQSVGAEISLCSCSRSTEEVRNWTVKRQRQTQICVKCGGTAVVMSEASGAAGDSKQRDVQNSALEFTLGLKQTSRCIQPEGIVGLHDKREHLELSDRRTQLEHICV</sequence>
<keyword evidence="3" id="KW-1185">Reference proteome</keyword>
<dbReference type="EMBL" id="RJVU01008195">
    <property type="protein sequence ID" value="ROL53568.1"/>
    <property type="molecule type" value="Genomic_DNA"/>
</dbReference>
<organism evidence="2 3">
    <name type="scientific">Anabarilius grahami</name>
    <name type="common">Kanglang fish</name>
    <name type="synonym">Barilius grahami</name>
    <dbReference type="NCBI Taxonomy" id="495550"/>
    <lineage>
        <taxon>Eukaryota</taxon>
        <taxon>Metazoa</taxon>
        <taxon>Chordata</taxon>
        <taxon>Craniata</taxon>
        <taxon>Vertebrata</taxon>
        <taxon>Euteleostomi</taxon>
        <taxon>Actinopterygii</taxon>
        <taxon>Neopterygii</taxon>
        <taxon>Teleostei</taxon>
        <taxon>Ostariophysi</taxon>
        <taxon>Cypriniformes</taxon>
        <taxon>Xenocyprididae</taxon>
        <taxon>Xenocypridinae</taxon>
        <taxon>Xenocypridinae incertae sedis</taxon>
        <taxon>Anabarilius</taxon>
    </lineage>
</organism>
<accession>A0A3N0Z6I4</accession>
<name>A0A3N0Z6I4_ANAGA</name>
<protein>
    <submittedName>
        <fullName evidence="2">Uncharacterized protein</fullName>
    </submittedName>
</protein>
<reference evidence="2 3" key="1">
    <citation type="submission" date="2018-10" db="EMBL/GenBank/DDBJ databases">
        <title>Genome assembly for a Yunnan-Guizhou Plateau 3E fish, Anabarilius grahami (Regan), and its evolutionary and genetic applications.</title>
        <authorList>
            <person name="Jiang W."/>
        </authorList>
    </citation>
    <scope>NUCLEOTIDE SEQUENCE [LARGE SCALE GENOMIC DNA]</scope>
    <source>
        <strain evidence="2">AG-KIZ</strain>
        <tissue evidence="2">Muscle</tissue>
    </source>
</reference>
<evidence type="ECO:0000313" key="2">
    <source>
        <dbReference type="EMBL" id="ROL53568.1"/>
    </source>
</evidence>
<proteinExistence type="predicted"/>
<feature type="region of interest" description="Disordered" evidence="1">
    <location>
        <begin position="1"/>
        <end position="23"/>
    </location>
</feature>
<evidence type="ECO:0000313" key="3">
    <source>
        <dbReference type="Proteomes" id="UP000281406"/>
    </source>
</evidence>
<evidence type="ECO:0000256" key="1">
    <source>
        <dbReference type="SAM" id="MobiDB-lite"/>
    </source>
</evidence>